<dbReference type="SUPFAM" id="SSF48600">
    <property type="entry name" value="Chorismate mutase II"/>
    <property type="match status" value="1"/>
</dbReference>
<protein>
    <recommendedName>
        <fullName evidence="8">Bifunctional chorismate mutase/prephenate dehydratase</fullName>
        <ecNumber evidence="7">4.2.1.51</ecNumber>
        <ecNumber evidence="6">5.4.99.5</ecNumber>
    </recommendedName>
    <alternativeName>
        <fullName evidence="17">Chorismate mutase-prephenate dehydratase</fullName>
    </alternativeName>
    <alternativeName>
        <fullName evidence="16">p-protein</fullName>
    </alternativeName>
</protein>
<evidence type="ECO:0000256" key="8">
    <source>
        <dbReference type="ARBA" id="ARBA00014401"/>
    </source>
</evidence>
<keyword evidence="10" id="KW-0028">Amino-acid biosynthesis</keyword>
<dbReference type="InterPro" id="IPR018528">
    <property type="entry name" value="Preph_deHydtase_CS"/>
</dbReference>
<comment type="pathway">
    <text evidence="4">Amino-acid biosynthesis; L-phenylalanine biosynthesis; phenylpyruvate from prephenate: step 1/1.</text>
</comment>
<dbReference type="PROSITE" id="PS00857">
    <property type="entry name" value="PREPHENATE_DEHYDR_1"/>
    <property type="match status" value="1"/>
</dbReference>
<evidence type="ECO:0000259" key="20">
    <source>
        <dbReference type="PROSITE" id="PS51171"/>
    </source>
</evidence>
<evidence type="ECO:0000259" key="21">
    <source>
        <dbReference type="PROSITE" id="PS51671"/>
    </source>
</evidence>
<dbReference type="RefSeq" id="WP_298399854.1">
    <property type="nucleotide sequence ID" value="NZ_CP151406.1"/>
</dbReference>
<evidence type="ECO:0000256" key="13">
    <source>
        <dbReference type="ARBA" id="ARBA00023235"/>
    </source>
</evidence>
<dbReference type="CDD" id="cd13630">
    <property type="entry name" value="PBP2_PDT_1"/>
    <property type="match status" value="1"/>
</dbReference>
<dbReference type="SUPFAM" id="SSF53850">
    <property type="entry name" value="Periplasmic binding protein-like II"/>
    <property type="match status" value="1"/>
</dbReference>
<organism evidence="22 23">
    <name type="scientific">Azonexus hydrophilus</name>
    <dbReference type="NCBI Taxonomy" id="418702"/>
    <lineage>
        <taxon>Bacteria</taxon>
        <taxon>Pseudomonadati</taxon>
        <taxon>Pseudomonadota</taxon>
        <taxon>Betaproteobacteria</taxon>
        <taxon>Rhodocyclales</taxon>
        <taxon>Azonexaceae</taxon>
        <taxon>Azonexus</taxon>
    </lineage>
</organism>
<sequence length="363" mass="39348">MNDDLQKALAGVRADIDRIDGDILRLLNERARCAQRVGEIKAEFGDAGFIYRPEREAQVLRRLQDVNPGPLPNENITFFFREVMSACLSLEQPLGIAFLGPLGTFSESAATKHFGHAARLLPLDSIDDVFREVESGHAHYAVVPVENSTEGAVGRTMDLLLGTSLKICGEVVLRIHQNLLSKESELGAITRVYSHAQSLAQCHEWLNRMLPQAQRISVGSNAQAAQKAAEEPGSAAIAGEAAAARYELAKLAESIEDEPNNTTRFLVLGRHDTGASGRDKTSLIMSAANRAGALHALLAPFSANGVSMCRLESRPARNALWQYVYYVDIEGHCDEPAVKAALTELAGNAAYLKILGSYPVAVF</sequence>
<evidence type="ECO:0000256" key="11">
    <source>
        <dbReference type="ARBA" id="ARBA00023141"/>
    </source>
</evidence>
<evidence type="ECO:0000256" key="17">
    <source>
        <dbReference type="ARBA" id="ARBA00031520"/>
    </source>
</evidence>
<evidence type="ECO:0000256" key="2">
    <source>
        <dbReference type="ARBA" id="ARBA00002364"/>
    </source>
</evidence>
<dbReference type="NCBIfam" id="TIGR01807">
    <property type="entry name" value="CM_P2"/>
    <property type="match status" value="1"/>
</dbReference>
<feature type="domain" description="Prephenate dehydratase" evidence="20">
    <location>
        <begin position="95"/>
        <end position="270"/>
    </location>
</feature>
<dbReference type="Gene3D" id="3.40.190.10">
    <property type="entry name" value="Periplasmic binding protein-like II"/>
    <property type="match status" value="2"/>
</dbReference>
<dbReference type="InterPro" id="IPR036979">
    <property type="entry name" value="CM_dom_sf"/>
</dbReference>
<dbReference type="InterPro" id="IPR002701">
    <property type="entry name" value="CM_II_prokaryot"/>
</dbReference>
<dbReference type="NCBIfam" id="NF008865">
    <property type="entry name" value="PRK11898.1"/>
    <property type="match status" value="1"/>
</dbReference>
<dbReference type="GO" id="GO:0004664">
    <property type="term" value="F:prephenate dehydratase activity"/>
    <property type="evidence" value="ECO:0007669"/>
    <property type="project" value="UniProtKB-EC"/>
</dbReference>
<dbReference type="InterPro" id="IPR045865">
    <property type="entry name" value="ACT-like_dom_sf"/>
</dbReference>
<dbReference type="PANTHER" id="PTHR21022:SF19">
    <property type="entry name" value="PREPHENATE DEHYDRATASE-RELATED"/>
    <property type="match status" value="1"/>
</dbReference>
<comment type="pathway">
    <text evidence="5">Metabolic intermediate biosynthesis; prephenate biosynthesis; prephenate from chorismate: step 1/1.</text>
</comment>
<dbReference type="Gene3D" id="1.20.59.10">
    <property type="entry name" value="Chorismate mutase"/>
    <property type="match status" value="1"/>
</dbReference>
<feature type="domain" description="Chorismate mutase" evidence="19">
    <location>
        <begin position="3"/>
        <end position="95"/>
    </location>
</feature>
<dbReference type="Gene3D" id="3.30.70.260">
    <property type="match status" value="1"/>
</dbReference>
<evidence type="ECO:0000313" key="23">
    <source>
        <dbReference type="Proteomes" id="UP001479520"/>
    </source>
</evidence>
<evidence type="ECO:0000256" key="12">
    <source>
        <dbReference type="ARBA" id="ARBA00023222"/>
    </source>
</evidence>
<evidence type="ECO:0000256" key="9">
    <source>
        <dbReference type="ARBA" id="ARBA00022490"/>
    </source>
</evidence>
<evidence type="ECO:0000256" key="18">
    <source>
        <dbReference type="ARBA" id="ARBA00047848"/>
    </source>
</evidence>
<dbReference type="Pfam" id="PF01817">
    <property type="entry name" value="CM_2"/>
    <property type="match status" value="1"/>
</dbReference>
<proteinExistence type="predicted"/>
<keyword evidence="11" id="KW-0057">Aromatic amino acid biosynthesis</keyword>
<keyword evidence="23" id="KW-1185">Reference proteome</keyword>
<evidence type="ECO:0000256" key="4">
    <source>
        <dbReference type="ARBA" id="ARBA00004741"/>
    </source>
</evidence>
<evidence type="ECO:0000256" key="6">
    <source>
        <dbReference type="ARBA" id="ARBA00012404"/>
    </source>
</evidence>
<dbReference type="SUPFAM" id="SSF55021">
    <property type="entry name" value="ACT-like"/>
    <property type="match status" value="1"/>
</dbReference>
<dbReference type="Proteomes" id="UP001479520">
    <property type="component" value="Chromosome"/>
</dbReference>
<dbReference type="InterPro" id="IPR001086">
    <property type="entry name" value="Preph_deHydtase"/>
</dbReference>
<evidence type="ECO:0000259" key="19">
    <source>
        <dbReference type="PROSITE" id="PS51168"/>
    </source>
</evidence>
<dbReference type="InterPro" id="IPR002912">
    <property type="entry name" value="ACT_dom"/>
</dbReference>
<dbReference type="PIRSF" id="PIRSF001500">
    <property type="entry name" value="Chor_mut_pdt_Ppr"/>
    <property type="match status" value="1"/>
</dbReference>
<keyword evidence="13" id="KW-0413">Isomerase</keyword>
<keyword evidence="12" id="KW-0584">Phenylalanine biosynthesis</keyword>
<gene>
    <name evidence="22" type="primary">pheA</name>
    <name evidence="22" type="ORF">AADV58_12955</name>
</gene>
<comment type="catalytic activity">
    <reaction evidence="1">
        <text>chorismate = prephenate</text>
        <dbReference type="Rhea" id="RHEA:13897"/>
        <dbReference type="ChEBI" id="CHEBI:29748"/>
        <dbReference type="ChEBI" id="CHEBI:29934"/>
        <dbReference type="EC" id="5.4.99.5"/>
    </reaction>
</comment>
<dbReference type="InterPro" id="IPR008242">
    <property type="entry name" value="Chor_mutase/pphenate_deHydtase"/>
</dbReference>
<dbReference type="SMART" id="SM00830">
    <property type="entry name" value="CM_2"/>
    <property type="match status" value="1"/>
</dbReference>
<evidence type="ECO:0000256" key="5">
    <source>
        <dbReference type="ARBA" id="ARBA00004817"/>
    </source>
</evidence>
<evidence type="ECO:0000256" key="1">
    <source>
        <dbReference type="ARBA" id="ARBA00000824"/>
    </source>
</evidence>
<dbReference type="PANTHER" id="PTHR21022">
    <property type="entry name" value="PREPHENATE DEHYDRATASE P PROTEIN"/>
    <property type="match status" value="1"/>
</dbReference>
<accession>A0ABZ2XFD1</accession>
<dbReference type="PROSITE" id="PS51671">
    <property type="entry name" value="ACT"/>
    <property type="match status" value="1"/>
</dbReference>
<feature type="domain" description="ACT" evidence="21">
    <location>
        <begin position="282"/>
        <end position="359"/>
    </location>
</feature>
<evidence type="ECO:0000256" key="10">
    <source>
        <dbReference type="ARBA" id="ARBA00022605"/>
    </source>
</evidence>
<dbReference type="InterPro" id="IPR036263">
    <property type="entry name" value="Chorismate_II_sf"/>
</dbReference>
<dbReference type="CDD" id="cd04905">
    <property type="entry name" value="ACT_CM-PDT"/>
    <property type="match status" value="1"/>
</dbReference>
<name>A0ABZ2XFD1_9RHOO</name>
<comment type="subcellular location">
    <subcellularLocation>
        <location evidence="3">Cytoplasm</location>
    </subcellularLocation>
</comment>
<dbReference type="EC" id="4.2.1.51" evidence="7"/>
<dbReference type="Pfam" id="PF00800">
    <property type="entry name" value="PDT"/>
    <property type="match status" value="1"/>
</dbReference>
<keyword evidence="14 22" id="KW-0456">Lyase</keyword>
<keyword evidence="15" id="KW-0511">Multifunctional enzyme</keyword>
<keyword evidence="9" id="KW-0963">Cytoplasm</keyword>
<dbReference type="InterPro" id="IPR010957">
    <property type="entry name" value="G/b/e-P-prot_chorismate_mutase"/>
</dbReference>
<dbReference type="EC" id="5.4.99.5" evidence="6"/>
<comment type="function">
    <text evidence="2">Catalyzes the Claisen rearrangement of chorismate to prephenate and the decarboxylation/dehydration of prephenate to phenylpyruvate.</text>
</comment>
<dbReference type="EMBL" id="CP151406">
    <property type="protein sequence ID" value="WZJ20848.1"/>
    <property type="molecule type" value="Genomic_DNA"/>
</dbReference>
<evidence type="ECO:0000256" key="3">
    <source>
        <dbReference type="ARBA" id="ARBA00004496"/>
    </source>
</evidence>
<dbReference type="PROSITE" id="PS51171">
    <property type="entry name" value="PREPHENATE_DEHYDR_3"/>
    <property type="match status" value="1"/>
</dbReference>
<reference evidence="22 23" key="1">
    <citation type="submission" date="2024-04" db="EMBL/GenBank/DDBJ databases">
        <title>Dissimilatory iodate-reducing microorganisms contribute to the enrichment of iodine in groundwater.</title>
        <authorList>
            <person name="Jiang Z."/>
        </authorList>
    </citation>
    <scope>NUCLEOTIDE SEQUENCE [LARGE SCALE GENOMIC DNA]</scope>
    <source>
        <strain evidence="22 23">NCP973</strain>
    </source>
</reference>
<evidence type="ECO:0000313" key="22">
    <source>
        <dbReference type="EMBL" id="WZJ20848.1"/>
    </source>
</evidence>
<comment type="catalytic activity">
    <reaction evidence="18">
        <text>prephenate + H(+) = 3-phenylpyruvate + CO2 + H2O</text>
        <dbReference type="Rhea" id="RHEA:21648"/>
        <dbReference type="ChEBI" id="CHEBI:15377"/>
        <dbReference type="ChEBI" id="CHEBI:15378"/>
        <dbReference type="ChEBI" id="CHEBI:16526"/>
        <dbReference type="ChEBI" id="CHEBI:18005"/>
        <dbReference type="ChEBI" id="CHEBI:29934"/>
        <dbReference type="EC" id="4.2.1.51"/>
    </reaction>
</comment>
<dbReference type="PROSITE" id="PS51168">
    <property type="entry name" value="CHORISMATE_MUT_2"/>
    <property type="match status" value="1"/>
</dbReference>
<evidence type="ECO:0000256" key="14">
    <source>
        <dbReference type="ARBA" id="ARBA00023239"/>
    </source>
</evidence>
<evidence type="ECO:0000256" key="16">
    <source>
        <dbReference type="ARBA" id="ARBA00031175"/>
    </source>
</evidence>
<evidence type="ECO:0000256" key="7">
    <source>
        <dbReference type="ARBA" id="ARBA00013147"/>
    </source>
</evidence>
<evidence type="ECO:0000256" key="15">
    <source>
        <dbReference type="ARBA" id="ARBA00023268"/>
    </source>
</evidence>